<dbReference type="GO" id="GO:0016042">
    <property type="term" value="P:lipid catabolic process"/>
    <property type="evidence" value="ECO:0007669"/>
    <property type="project" value="UniProtKB-KW"/>
</dbReference>
<dbReference type="InterPro" id="IPR029058">
    <property type="entry name" value="AB_hydrolase_fold"/>
</dbReference>
<evidence type="ECO:0000256" key="4">
    <source>
        <dbReference type="SAM" id="MobiDB-lite"/>
    </source>
</evidence>
<comment type="caution">
    <text evidence="5">The sequence shown here is derived from an EMBL/GenBank/DDBJ whole genome shotgun (WGS) entry which is preliminary data.</text>
</comment>
<evidence type="ECO:0000256" key="1">
    <source>
        <dbReference type="ARBA" id="ARBA00022801"/>
    </source>
</evidence>
<dbReference type="EMBL" id="VWPH01000008">
    <property type="protein sequence ID" value="KAA5831868.1"/>
    <property type="molecule type" value="Genomic_DNA"/>
</dbReference>
<dbReference type="Proteomes" id="UP000323946">
    <property type="component" value="Unassembled WGS sequence"/>
</dbReference>
<keyword evidence="1" id="KW-0378">Hydrolase</keyword>
<name>A0A5M7BUN2_SACHI</name>
<dbReference type="SMR" id="A0A5M7BUN2"/>
<evidence type="ECO:0000256" key="2">
    <source>
        <dbReference type="ARBA" id="ARBA00022963"/>
    </source>
</evidence>
<keyword evidence="2" id="KW-0442">Lipid degradation</keyword>
<evidence type="ECO:0000313" key="5">
    <source>
        <dbReference type="EMBL" id="KAA5831868.1"/>
    </source>
</evidence>
<keyword evidence="6" id="KW-1185">Reference proteome</keyword>
<accession>A0A5M7BUN2</accession>
<reference evidence="5 6" key="1">
    <citation type="submission" date="2019-09" db="EMBL/GenBank/DDBJ databases">
        <title>Draft genome sequence of the thermophilic Saccharopolyspora hirsuta VKM Ac-666T.</title>
        <authorList>
            <person name="Lobastova T.G."/>
            <person name="Fokina V."/>
            <person name="Bragin E.Y."/>
            <person name="Shtratnikova V.Y."/>
            <person name="Starodumova I.P."/>
            <person name="Tarlachkov S.V."/>
            <person name="Donova M.V."/>
        </authorList>
    </citation>
    <scope>NUCLEOTIDE SEQUENCE [LARGE SCALE GENOMIC DNA]</scope>
    <source>
        <strain evidence="5 6">VKM Ac-666</strain>
    </source>
</reference>
<dbReference type="Gene3D" id="3.40.50.1820">
    <property type="entry name" value="alpha/beta hydrolase"/>
    <property type="match status" value="1"/>
</dbReference>
<evidence type="ECO:0000313" key="6">
    <source>
        <dbReference type="Proteomes" id="UP000323946"/>
    </source>
</evidence>
<keyword evidence="3" id="KW-0443">Lipid metabolism</keyword>
<evidence type="ECO:0000256" key="3">
    <source>
        <dbReference type="ARBA" id="ARBA00023098"/>
    </source>
</evidence>
<sequence length="225" mass="24352">MIGRRLFLAGLAVTATAAAGTRQQVRLELPAPTGRHRVGVTDFHLIDGSRPDPRAPEKPYRELMVTVRYPAQRVGGHPVAPHMTRALAEHFAHTAARGTVAIPPRIPVGSVDWAATPTHSHRNAPVELGSGPLPVLLCSPGHLMSRAFGALLAEDLASHGYAVVCLDHTHDPTEVEFPGGRIEVNRQADLPPSPLHGLVQGPHERTPPGDDWRDSGVFREMRESR</sequence>
<evidence type="ECO:0008006" key="7">
    <source>
        <dbReference type="Google" id="ProtNLM"/>
    </source>
</evidence>
<dbReference type="SUPFAM" id="SSF53474">
    <property type="entry name" value="alpha/beta-Hydrolases"/>
    <property type="match status" value="1"/>
</dbReference>
<dbReference type="PANTHER" id="PTHR10272:SF0">
    <property type="entry name" value="PLATELET-ACTIVATING FACTOR ACETYLHYDROLASE"/>
    <property type="match status" value="1"/>
</dbReference>
<gene>
    <name evidence="5" type="ORF">F1721_18760</name>
</gene>
<dbReference type="RefSeq" id="WP_150068011.1">
    <property type="nucleotide sequence ID" value="NZ_VWPH01000008.1"/>
</dbReference>
<dbReference type="AlphaFoldDB" id="A0A5M7BUN2"/>
<feature type="region of interest" description="Disordered" evidence="4">
    <location>
        <begin position="185"/>
        <end position="225"/>
    </location>
</feature>
<dbReference type="GO" id="GO:0003847">
    <property type="term" value="F:1-alkyl-2-acetylglycerophosphocholine esterase activity"/>
    <property type="evidence" value="ECO:0007669"/>
    <property type="project" value="TreeGrafter"/>
</dbReference>
<feature type="compositionally biased region" description="Basic and acidic residues" evidence="4">
    <location>
        <begin position="202"/>
        <end position="225"/>
    </location>
</feature>
<dbReference type="PANTHER" id="PTHR10272">
    <property type="entry name" value="PLATELET-ACTIVATING FACTOR ACETYLHYDROLASE"/>
    <property type="match status" value="1"/>
</dbReference>
<dbReference type="OrthoDB" id="569821at2"/>
<protein>
    <recommendedName>
        <fullName evidence="7">Alpha/beta hydrolase</fullName>
    </recommendedName>
</protein>
<organism evidence="5 6">
    <name type="scientific">Saccharopolyspora hirsuta</name>
    <dbReference type="NCBI Taxonomy" id="1837"/>
    <lineage>
        <taxon>Bacteria</taxon>
        <taxon>Bacillati</taxon>
        <taxon>Actinomycetota</taxon>
        <taxon>Actinomycetes</taxon>
        <taxon>Pseudonocardiales</taxon>
        <taxon>Pseudonocardiaceae</taxon>
        <taxon>Saccharopolyspora</taxon>
    </lineage>
</organism>
<proteinExistence type="predicted"/>